<sequence>MQTGSKQQAGFILIGLLVLIMIAGLVLAAAGVKWNEARKREREQELLKVGDTIRRAIGNYYNQTPGVIKQYPPNLEALLKDDRFPVPRRYLRKIYADPITQVADWGILQAPSGGVLGVYSKSPLKPFKTKNFRPVYRYFENQPAYEGWFFAYVPER</sequence>
<name>A0A4Y9VRG6_9PROT</name>
<evidence type="ECO:0000256" key="1">
    <source>
        <dbReference type="SAM" id="Phobius"/>
    </source>
</evidence>
<dbReference type="NCBIfam" id="TIGR01167">
    <property type="entry name" value="LPXTG_anchor"/>
    <property type="match status" value="1"/>
</dbReference>
<accession>A0A4Y9VRG6</accession>
<reference evidence="2 3" key="1">
    <citation type="submission" date="2018-02" db="EMBL/GenBank/DDBJ databases">
        <title>A novel lanthanide dependent methylotroph, Methylotenera sp. La3113.</title>
        <authorList>
            <person name="Lv H."/>
            <person name="Tani A."/>
        </authorList>
    </citation>
    <scope>NUCLEOTIDE SEQUENCE [LARGE SCALE GENOMIC DNA]</scope>
    <source>
        <strain evidence="2 3">La3113</strain>
    </source>
</reference>
<dbReference type="InterPro" id="IPR045584">
    <property type="entry name" value="Pilin-like"/>
</dbReference>
<feature type="transmembrane region" description="Helical" evidence="1">
    <location>
        <begin position="12"/>
        <end position="32"/>
    </location>
</feature>
<dbReference type="RefSeq" id="WP_135277159.1">
    <property type="nucleotide sequence ID" value="NZ_PQVH01000008.1"/>
</dbReference>
<protein>
    <submittedName>
        <fullName evidence="2">Secretion system X pseudopilin PulG-like protein</fullName>
    </submittedName>
</protein>
<proteinExistence type="predicted"/>
<keyword evidence="1" id="KW-1133">Transmembrane helix</keyword>
<keyword evidence="3" id="KW-1185">Reference proteome</keyword>
<dbReference type="SUPFAM" id="SSF54523">
    <property type="entry name" value="Pili subunits"/>
    <property type="match status" value="1"/>
</dbReference>
<keyword evidence="1" id="KW-0472">Membrane</keyword>
<evidence type="ECO:0000313" key="2">
    <source>
        <dbReference type="EMBL" id="TFW71615.1"/>
    </source>
</evidence>
<dbReference type="Proteomes" id="UP000297706">
    <property type="component" value="Unassembled WGS sequence"/>
</dbReference>
<keyword evidence="1" id="KW-0812">Transmembrane</keyword>
<evidence type="ECO:0000313" key="3">
    <source>
        <dbReference type="Proteomes" id="UP000297706"/>
    </source>
</evidence>
<dbReference type="AlphaFoldDB" id="A0A4Y9VRG6"/>
<dbReference type="OrthoDB" id="5608857at2"/>
<organism evidence="2 3">
    <name type="scientific">Methylotenera oryzisoli</name>
    <dbReference type="NCBI Taxonomy" id="2080758"/>
    <lineage>
        <taxon>Bacteria</taxon>
        <taxon>Pseudomonadati</taxon>
        <taxon>Pseudomonadota</taxon>
        <taxon>Betaproteobacteria</taxon>
        <taxon>Nitrosomonadales</taxon>
        <taxon>Methylophilaceae</taxon>
        <taxon>Methylotenera</taxon>
    </lineage>
</organism>
<dbReference type="EMBL" id="PQVH01000008">
    <property type="protein sequence ID" value="TFW71615.1"/>
    <property type="molecule type" value="Genomic_DNA"/>
</dbReference>
<comment type="caution">
    <text evidence="2">The sequence shown here is derived from an EMBL/GenBank/DDBJ whole genome shotgun (WGS) entry which is preliminary data.</text>
</comment>
<gene>
    <name evidence="2" type="ORF">C3Y98_05855</name>
</gene>